<evidence type="ECO:0000313" key="3">
    <source>
        <dbReference type="EMBL" id="KFO38593.1"/>
    </source>
</evidence>
<evidence type="ECO:0000313" key="4">
    <source>
        <dbReference type="Proteomes" id="UP000028990"/>
    </source>
</evidence>
<feature type="non-terminal residue" evidence="3">
    <location>
        <position position="1"/>
    </location>
</feature>
<dbReference type="GO" id="GO:0000122">
    <property type="term" value="P:negative regulation of transcription by RNA polymerase II"/>
    <property type="evidence" value="ECO:0007669"/>
    <property type="project" value="TreeGrafter"/>
</dbReference>
<dbReference type="PROSITE" id="PS50838">
    <property type="entry name" value="MAGE"/>
    <property type="match status" value="1"/>
</dbReference>
<dbReference type="EMBL" id="KN098035">
    <property type="protein sequence ID" value="KFO38593.1"/>
    <property type="molecule type" value="Genomic_DNA"/>
</dbReference>
<dbReference type="SMART" id="SM01373">
    <property type="entry name" value="MAGE"/>
    <property type="match status" value="1"/>
</dbReference>
<dbReference type="PANTHER" id="PTHR11736">
    <property type="entry name" value="MELANOMA-ASSOCIATED ANTIGEN MAGE ANTIGEN"/>
    <property type="match status" value="1"/>
</dbReference>
<dbReference type="Pfam" id="PF01454">
    <property type="entry name" value="MAGE"/>
    <property type="match status" value="1"/>
</dbReference>
<dbReference type="FunFam" id="1.10.10.1210:FF:000001">
    <property type="entry name" value="melanoma-associated antigen D1"/>
    <property type="match status" value="1"/>
</dbReference>
<dbReference type="PANTHER" id="PTHR11736:SF14">
    <property type="entry name" value="NSE3 HOMOLOG, SMC5-SMC6 COMPLEX COMPONENT"/>
    <property type="match status" value="1"/>
</dbReference>
<evidence type="ECO:0000256" key="1">
    <source>
        <dbReference type="SAM" id="SignalP"/>
    </source>
</evidence>
<reference evidence="3 4" key="1">
    <citation type="submission" date="2013-11" db="EMBL/GenBank/DDBJ databases">
        <title>The Damaraland mole rat (Fukomys damarensis) genome and evolution of African mole rats.</title>
        <authorList>
            <person name="Gladyshev V.N."/>
            <person name="Fang X."/>
        </authorList>
    </citation>
    <scope>NUCLEOTIDE SEQUENCE [LARGE SCALE GENOMIC DNA]</scope>
    <source>
        <tissue evidence="3">Liver</tissue>
    </source>
</reference>
<accession>A0A091E751</accession>
<dbReference type="AlphaFoldDB" id="A0A091E751"/>
<feature type="chain" id="PRO_5001872491" evidence="1">
    <location>
        <begin position="32"/>
        <end position="140"/>
    </location>
</feature>
<dbReference type="InterPro" id="IPR002190">
    <property type="entry name" value="MHD_dom"/>
</dbReference>
<keyword evidence="4" id="KW-1185">Reference proteome</keyword>
<sequence>YDGMVNDVPSFPKTILLIIVLGVIIVQGNRASEECIWQVLEGFGVHPGQEHFIYGEPWKFITEDLVDEYYLVYHQVPNSDPARYEVVWGPRALLETSKEDILQFLAGVKGTSPNDFSLWYEEALREEEERFCLPDLLDLS</sequence>
<name>A0A091E751_FUKDA</name>
<dbReference type="InterPro" id="IPR037445">
    <property type="entry name" value="MAGE"/>
</dbReference>
<feature type="domain" description="MAGE" evidence="2">
    <location>
        <begin position="1"/>
        <end position="123"/>
    </location>
</feature>
<evidence type="ECO:0000259" key="2">
    <source>
        <dbReference type="PROSITE" id="PS50838"/>
    </source>
</evidence>
<protein>
    <submittedName>
        <fullName evidence="3">Melanoma-associated antigen B16</fullName>
    </submittedName>
</protein>
<keyword evidence="1" id="KW-0732">Signal</keyword>
<dbReference type="GO" id="GO:0005634">
    <property type="term" value="C:nucleus"/>
    <property type="evidence" value="ECO:0007669"/>
    <property type="project" value="TreeGrafter"/>
</dbReference>
<organism evidence="3 4">
    <name type="scientific">Fukomys damarensis</name>
    <name type="common">Damaraland mole rat</name>
    <name type="synonym">Cryptomys damarensis</name>
    <dbReference type="NCBI Taxonomy" id="885580"/>
    <lineage>
        <taxon>Eukaryota</taxon>
        <taxon>Metazoa</taxon>
        <taxon>Chordata</taxon>
        <taxon>Craniata</taxon>
        <taxon>Vertebrata</taxon>
        <taxon>Euteleostomi</taxon>
        <taxon>Mammalia</taxon>
        <taxon>Eutheria</taxon>
        <taxon>Euarchontoglires</taxon>
        <taxon>Glires</taxon>
        <taxon>Rodentia</taxon>
        <taxon>Hystricomorpha</taxon>
        <taxon>Bathyergidae</taxon>
        <taxon>Fukomys</taxon>
    </lineage>
</organism>
<feature type="signal peptide" evidence="1">
    <location>
        <begin position="1"/>
        <end position="31"/>
    </location>
</feature>
<proteinExistence type="predicted"/>
<dbReference type="InterPro" id="IPR041899">
    <property type="entry name" value="MAGE_WH2"/>
</dbReference>
<dbReference type="Proteomes" id="UP000028990">
    <property type="component" value="Unassembled WGS sequence"/>
</dbReference>
<dbReference type="Gene3D" id="1.10.10.1210">
    <property type="entry name" value="MAGE homology domain, winged helix WH2 motif"/>
    <property type="match status" value="1"/>
</dbReference>
<gene>
    <name evidence="3" type="ORF">H920_00002</name>
</gene>